<gene>
    <name evidence="2" type="ORF">CCYN2B_20050</name>
</gene>
<dbReference type="EMBL" id="CDOD01000012">
    <property type="protein sequence ID" value="CEN34259.1"/>
    <property type="molecule type" value="Genomic_DNA"/>
</dbReference>
<sequence>MYNTFFITFLIVFQSFSYIWSFPIFFLLPLVGILTKYVFFESLIVQSLVFFAVVAGTPYGVPLVAIPLLHYKSVQSIKKMQYANHQYQR</sequence>
<dbReference type="Proteomes" id="UP000038055">
    <property type="component" value="Unassembled WGS sequence"/>
</dbReference>
<keyword evidence="3" id="KW-1185">Reference proteome</keyword>
<protein>
    <submittedName>
        <fullName evidence="2">Uncharacterized protein</fullName>
    </submittedName>
</protein>
<accession>A0A0B7H6W4</accession>
<keyword evidence="1" id="KW-0812">Transmembrane</keyword>
<feature type="transmembrane region" description="Helical" evidence="1">
    <location>
        <begin position="7"/>
        <end position="28"/>
    </location>
</feature>
<keyword evidence="1" id="KW-0472">Membrane</keyword>
<evidence type="ECO:0000313" key="2">
    <source>
        <dbReference type="EMBL" id="CEN34259.1"/>
    </source>
</evidence>
<evidence type="ECO:0000313" key="3">
    <source>
        <dbReference type="Proteomes" id="UP000038055"/>
    </source>
</evidence>
<reference evidence="3" key="1">
    <citation type="submission" date="2015-01" db="EMBL/GenBank/DDBJ databases">
        <authorList>
            <person name="MANFREDI Pablo"/>
        </authorList>
    </citation>
    <scope>NUCLEOTIDE SEQUENCE [LARGE SCALE GENOMIC DNA]</scope>
    <source>
        <strain evidence="3">Ccyn2B</strain>
    </source>
</reference>
<keyword evidence="1" id="KW-1133">Transmembrane helix</keyword>
<organism evidence="2 3">
    <name type="scientific">Capnocytophaga cynodegmi</name>
    <dbReference type="NCBI Taxonomy" id="28189"/>
    <lineage>
        <taxon>Bacteria</taxon>
        <taxon>Pseudomonadati</taxon>
        <taxon>Bacteroidota</taxon>
        <taxon>Flavobacteriia</taxon>
        <taxon>Flavobacteriales</taxon>
        <taxon>Flavobacteriaceae</taxon>
        <taxon>Capnocytophaga</taxon>
    </lineage>
</organism>
<feature type="transmembrane region" description="Helical" evidence="1">
    <location>
        <begin position="48"/>
        <end position="71"/>
    </location>
</feature>
<dbReference type="AlphaFoldDB" id="A0A0B7H6W4"/>
<name>A0A0B7H6W4_9FLAO</name>
<proteinExistence type="predicted"/>
<evidence type="ECO:0000256" key="1">
    <source>
        <dbReference type="SAM" id="Phobius"/>
    </source>
</evidence>